<sequence>MSSDTKDTDVGKSSDSNVEYDERTDFYSDKFDPLFALSCKNIVIPKSNSKTYDNLSAYQRAQQKQTSSGEQAQKKTTKCSTESNAPEAAGTSGRRFLPHQCRFIVANSCSFRNMEAFDKTLNYVDDRLVYL</sequence>
<dbReference type="Proteomes" id="UP001431783">
    <property type="component" value="Unassembled WGS sequence"/>
</dbReference>
<evidence type="ECO:0000256" key="1">
    <source>
        <dbReference type="SAM" id="MobiDB-lite"/>
    </source>
</evidence>
<dbReference type="PANTHER" id="PTHR21415:SF1">
    <property type="entry name" value="U7 SNRNA-ASSOCIATED SM-LIKE PROTEIN LSM11"/>
    <property type="match status" value="1"/>
</dbReference>
<keyword evidence="3" id="KW-1185">Reference proteome</keyword>
<organism evidence="2 3">
    <name type="scientific">Henosepilachna vigintioctopunctata</name>
    <dbReference type="NCBI Taxonomy" id="420089"/>
    <lineage>
        <taxon>Eukaryota</taxon>
        <taxon>Metazoa</taxon>
        <taxon>Ecdysozoa</taxon>
        <taxon>Arthropoda</taxon>
        <taxon>Hexapoda</taxon>
        <taxon>Insecta</taxon>
        <taxon>Pterygota</taxon>
        <taxon>Neoptera</taxon>
        <taxon>Endopterygota</taxon>
        <taxon>Coleoptera</taxon>
        <taxon>Polyphaga</taxon>
        <taxon>Cucujiformia</taxon>
        <taxon>Coccinelloidea</taxon>
        <taxon>Coccinellidae</taxon>
        <taxon>Epilachninae</taxon>
        <taxon>Epilachnini</taxon>
        <taxon>Henosepilachna</taxon>
    </lineage>
</organism>
<evidence type="ECO:0000313" key="3">
    <source>
        <dbReference type="Proteomes" id="UP001431783"/>
    </source>
</evidence>
<feature type="compositionally biased region" description="Polar residues" evidence="1">
    <location>
        <begin position="61"/>
        <end position="71"/>
    </location>
</feature>
<comment type="caution">
    <text evidence="2">The sequence shown here is derived from an EMBL/GenBank/DDBJ whole genome shotgun (WGS) entry which is preliminary data.</text>
</comment>
<evidence type="ECO:0000313" key="2">
    <source>
        <dbReference type="EMBL" id="KAK9884747.1"/>
    </source>
</evidence>
<protein>
    <submittedName>
        <fullName evidence="2">Uncharacterized protein</fullName>
    </submittedName>
</protein>
<dbReference type="GO" id="GO:0006398">
    <property type="term" value="P:mRNA 3'-end processing by stem-loop binding and cleavage"/>
    <property type="evidence" value="ECO:0007669"/>
    <property type="project" value="TreeGrafter"/>
</dbReference>
<dbReference type="InterPro" id="IPR039267">
    <property type="entry name" value="Lsm11"/>
</dbReference>
<dbReference type="GO" id="GO:0071209">
    <property type="term" value="F:U7 snRNA binding"/>
    <property type="evidence" value="ECO:0007669"/>
    <property type="project" value="InterPro"/>
</dbReference>
<accession>A0AAW1UXL7</accession>
<dbReference type="AlphaFoldDB" id="A0AAW1UXL7"/>
<gene>
    <name evidence="2" type="ORF">WA026_007596</name>
</gene>
<dbReference type="PANTHER" id="PTHR21415">
    <property type="entry name" value="U7 SNRNA-ASSOCIATED SM-LIKE PROTEIN LSM11"/>
    <property type="match status" value="1"/>
</dbReference>
<name>A0AAW1UXL7_9CUCU</name>
<dbReference type="GO" id="GO:0005683">
    <property type="term" value="C:U7 snRNP"/>
    <property type="evidence" value="ECO:0007669"/>
    <property type="project" value="TreeGrafter"/>
</dbReference>
<proteinExistence type="predicted"/>
<reference evidence="2 3" key="1">
    <citation type="submission" date="2023-03" db="EMBL/GenBank/DDBJ databases">
        <title>Genome insight into feeding habits of ladybird beetles.</title>
        <authorList>
            <person name="Li H.-S."/>
            <person name="Huang Y.-H."/>
            <person name="Pang H."/>
        </authorList>
    </citation>
    <scope>NUCLEOTIDE SEQUENCE [LARGE SCALE GENOMIC DNA]</scope>
    <source>
        <strain evidence="2">SYSU_2023b</strain>
        <tissue evidence="2">Whole body</tissue>
    </source>
</reference>
<feature type="region of interest" description="Disordered" evidence="1">
    <location>
        <begin position="61"/>
        <end position="91"/>
    </location>
</feature>
<dbReference type="EMBL" id="JARQZJ010000093">
    <property type="protein sequence ID" value="KAK9884747.1"/>
    <property type="molecule type" value="Genomic_DNA"/>
</dbReference>